<dbReference type="Proteomes" id="UP001620626">
    <property type="component" value="Unassembled WGS sequence"/>
</dbReference>
<feature type="region of interest" description="Disordered" evidence="1">
    <location>
        <begin position="146"/>
        <end position="179"/>
    </location>
</feature>
<feature type="compositionally biased region" description="Acidic residues" evidence="1">
    <location>
        <begin position="199"/>
        <end position="216"/>
    </location>
</feature>
<evidence type="ECO:0000256" key="2">
    <source>
        <dbReference type="SAM" id="Phobius"/>
    </source>
</evidence>
<evidence type="ECO:0000313" key="5">
    <source>
        <dbReference type="EMBL" id="KAL3094439.1"/>
    </source>
</evidence>
<feature type="region of interest" description="Disordered" evidence="1">
    <location>
        <begin position="747"/>
        <end position="832"/>
    </location>
</feature>
<dbReference type="SUPFAM" id="SSF57414">
    <property type="entry name" value="Hairpin loop containing domain-like"/>
    <property type="match status" value="2"/>
</dbReference>
<feature type="transmembrane region" description="Helical" evidence="2">
    <location>
        <begin position="1578"/>
        <end position="1600"/>
    </location>
</feature>
<gene>
    <name evidence="5" type="ORF">niasHT_025915</name>
</gene>
<feature type="domain" description="Apple" evidence="3">
    <location>
        <begin position="416"/>
        <end position="510"/>
    </location>
</feature>
<dbReference type="SMART" id="SM00473">
    <property type="entry name" value="PAN_AP"/>
    <property type="match status" value="5"/>
</dbReference>
<feature type="domain" description="ZP" evidence="4">
    <location>
        <begin position="1168"/>
        <end position="1453"/>
    </location>
</feature>
<dbReference type="InterPro" id="IPR052774">
    <property type="entry name" value="Celegans_DevNeuronal_Protein"/>
</dbReference>
<sequence>MAGEEEDENGGGHSLVITEVDRMNGEKPGAKGGSDQMIKPSPPRRPHPKVIRPFMPRLVFPQILIHLKKQQRYTTTDLSQINKYMLKRIIDRMKLAGSMLLIILPAFIMLMSAPAVSIFHPTVTNAFGSRVGNDYGRQDKAISLSNRRASATGVRRAAESRQNIDGVPMPSQNRAENSAVVDAPQLEEELLLTGSTPSVEEEQQQQLQQEEEEKEDEMLHIHGMEQPPHQQQIVAGTASTSAAHAAGAAFVDDMGPAAGSNRQNRPASGSALPRSRAQSPDADAGPPYASTPTLCPTDENPTFLRHLWLPEEPEGTERTANFVRKIDSLEACARLCRDNVEPFGGRHFACHGFTYIGQRNARNACEFFDDHLAAALEKKPPLGAFHQQGQLLRADMAPQFPKNYFERICLGLPSRCARLPFAFDVHPRKALHVPTEAKPLDIEQVDDRKQCLQQCLNTKGCRSLDFDTANLTCSLYAHSLHMALGAPEESTWPLGQLVENVDLDHYENTCLTALDRCGSRHLAFVLIRNAELAGFSVGLGKMSVSECLSRCLDSPPAFCRAIQFRTPGNECFLGTERPFAPLPSDDMDIFEPVCLPDPPRTSILECHGEHVFERVPNMELRMDEAEDSPIVGGGGGMEQQQQSEPGLQYGTDMSGLTLERCLDACILDESCVSLIFRPFAGDDNEQRNGTGAVSGATSMCRLFPFGKMDNRTLSVIHPNVDYFELSCNRMPLSSAMRKMITVPSLPPAQLEENDHQQKKKQMTTNKAKEKQQQQVETAGGEKGKIEQGQMDTVVANDTKVGEPKNKSSTMREAEEGEEAQAPNIGTSNWPTLASVGQTTASFAFGSSTTAPASVVLSEQLFHATGGSADHQNSTLSPLPTESDSKCSAKMLHSLLLERGRTLKLEQHQQHHRNVTDALHCERLCADADDVPPSLATNASSSSFTCLTFAYSGRSHECLLSSTRIKGGAAGAAELELFSQADPDFDLYSFVDGQMDENCGDKWSTTTASSTASVAEVNDKTLTTAQHMENGVQQAVAATQPSPLQPRTAKVVTILAEKSSTKFVEPAMALRHSLITAPTKVSNKSSRSTTISSSRTTMRTTSPTTLASSNSSNFVHQQQQSNSWMAPPAPISVDGNVVPSMEVPNGLTSGGGAAAADRLSAEQIRAGVICDPQGLNVTFRLVGRAAVRYTGVVYAADRFAHCRLFVEEATEFAFYVNRPGVGQSNWCNSVETNEELNVVLVMSNDEVFPLDVTTSDDLFFHVSCDFRGIVVPTVTGGGTPPQRHRLSAWPGSVSGPEPGPLFASAARRPQKSGILLQRRPLADPETGQRHERVHLKILRDGRPVSSVYIGERLSAVVESTDVEVERLRVADCNATRVGGRVPRPSSIPLLDRAGCSLNPHIIGHMRRYPNRLEAPLNAFRIDGSDQIDIVCAVLVCRNRCASRENQCPAELDHRHTGTDGAAESLRVHRASSSAGGAGKITLQERSLADLPSVAGDFLTVDQRIRVLVSEEEEEAERTLAVADAEAIDERPLAPRAGAGGNVLSASVADAPVAGPGTTDILLGGMASSAASGDLCLNPVALLFLMVLLLLTVASLIVSLLAHWCQRKNGRRSSHTFYPAPSTELSSHHFHIPRVLDRRTSYMG</sequence>
<dbReference type="EMBL" id="JBICBT010000897">
    <property type="protein sequence ID" value="KAL3094439.1"/>
    <property type="molecule type" value="Genomic_DNA"/>
</dbReference>
<evidence type="ECO:0000256" key="1">
    <source>
        <dbReference type="SAM" id="MobiDB-lite"/>
    </source>
</evidence>
<feature type="compositionally biased region" description="Polar residues" evidence="1">
    <location>
        <begin position="823"/>
        <end position="832"/>
    </location>
</feature>
<proteinExistence type="predicted"/>
<organism evidence="5 6">
    <name type="scientific">Heterodera trifolii</name>
    <dbReference type="NCBI Taxonomy" id="157864"/>
    <lineage>
        <taxon>Eukaryota</taxon>
        <taxon>Metazoa</taxon>
        <taxon>Ecdysozoa</taxon>
        <taxon>Nematoda</taxon>
        <taxon>Chromadorea</taxon>
        <taxon>Rhabditida</taxon>
        <taxon>Tylenchina</taxon>
        <taxon>Tylenchomorpha</taxon>
        <taxon>Tylenchoidea</taxon>
        <taxon>Heteroderidae</taxon>
        <taxon>Heteroderinae</taxon>
        <taxon>Heterodera</taxon>
    </lineage>
</organism>
<evidence type="ECO:0000313" key="6">
    <source>
        <dbReference type="Proteomes" id="UP001620626"/>
    </source>
</evidence>
<dbReference type="InterPro" id="IPR003609">
    <property type="entry name" value="Pan_app"/>
</dbReference>
<dbReference type="PANTHER" id="PTHR47327:SF19">
    <property type="entry name" value="CUTICLIN-LIKE"/>
    <property type="match status" value="1"/>
</dbReference>
<feature type="compositionally biased region" description="Basic and acidic residues" evidence="1">
    <location>
        <begin position="19"/>
        <end position="29"/>
    </location>
</feature>
<feature type="compositionally biased region" description="Low complexity" evidence="1">
    <location>
        <begin position="1081"/>
        <end position="1104"/>
    </location>
</feature>
<feature type="region of interest" description="Disordered" evidence="1">
    <location>
        <begin position="1"/>
        <end position="47"/>
    </location>
</feature>
<feature type="region of interest" description="Disordered" evidence="1">
    <location>
        <begin position="253"/>
        <end position="297"/>
    </location>
</feature>
<feature type="transmembrane region" description="Helical" evidence="2">
    <location>
        <begin position="95"/>
        <end position="119"/>
    </location>
</feature>
<protein>
    <submittedName>
        <fullName evidence="5">Uncharacterized protein</fullName>
    </submittedName>
</protein>
<dbReference type="CDD" id="cd01099">
    <property type="entry name" value="PAN_AP_HGF"/>
    <property type="match status" value="1"/>
</dbReference>
<reference evidence="5 6" key="1">
    <citation type="submission" date="2024-10" db="EMBL/GenBank/DDBJ databases">
        <authorList>
            <person name="Kim D."/>
        </authorList>
    </citation>
    <scope>NUCLEOTIDE SEQUENCE [LARGE SCALE GENOMIC DNA]</scope>
    <source>
        <strain evidence="5">BH-2024</strain>
    </source>
</reference>
<keyword evidence="2" id="KW-1133">Transmembrane helix</keyword>
<evidence type="ECO:0000259" key="4">
    <source>
        <dbReference type="PROSITE" id="PS51034"/>
    </source>
</evidence>
<dbReference type="Pfam" id="PF00024">
    <property type="entry name" value="PAN_1"/>
    <property type="match status" value="2"/>
</dbReference>
<feature type="domain" description="Apple" evidence="3">
    <location>
        <begin position="517"/>
        <end position="594"/>
    </location>
</feature>
<evidence type="ECO:0000259" key="3">
    <source>
        <dbReference type="PROSITE" id="PS50948"/>
    </source>
</evidence>
<feature type="compositionally biased region" description="Basic and acidic residues" evidence="1">
    <location>
        <begin position="799"/>
        <end position="813"/>
    </location>
</feature>
<accession>A0ABD2JV28</accession>
<keyword evidence="2" id="KW-0472">Membrane</keyword>
<dbReference type="Gene3D" id="3.50.4.10">
    <property type="entry name" value="Hepatocyte Growth Factor"/>
    <property type="match status" value="1"/>
</dbReference>
<dbReference type="PANTHER" id="PTHR47327">
    <property type="entry name" value="FI18240P1-RELATED"/>
    <property type="match status" value="1"/>
</dbReference>
<keyword evidence="6" id="KW-1185">Reference proteome</keyword>
<feature type="region of interest" description="Disordered" evidence="1">
    <location>
        <begin position="1079"/>
        <end position="1111"/>
    </location>
</feature>
<comment type="caution">
    <text evidence="5">The sequence shown here is derived from an EMBL/GenBank/DDBJ whole genome shotgun (WGS) entry which is preliminary data.</text>
</comment>
<dbReference type="InterPro" id="IPR001507">
    <property type="entry name" value="ZP_dom"/>
</dbReference>
<name>A0ABD2JV28_9BILA</name>
<dbReference type="PROSITE" id="PS51034">
    <property type="entry name" value="ZP_2"/>
    <property type="match status" value="1"/>
</dbReference>
<dbReference type="PROSITE" id="PS50948">
    <property type="entry name" value="PAN"/>
    <property type="match status" value="2"/>
</dbReference>
<feature type="region of interest" description="Disordered" evidence="1">
    <location>
        <begin position="194"/>
        <end position="217"/>
    </location>
</feature>
<keyword evidence="2" id="KW-0812">Transmembrane</keyword>